<dbReference type="AlphaFoldDB" id="A0A415LT87"/>
<comment type="cofactor">
    <cofactor evidence="2">
        <name>NAD(+)</name>
        <dbReference type="ChEBI" id="CHEBI:57540"/>
    </cofactor>
</comment>
<evidence type="ECO:0000259" key="12">
    <source>
        <dbReference type="Pfam" id="PF01370"/>
    </source>
</evidence>
<dbReference type="SUPFAM" id="SSF51735">
    <property type="entry name" value="NAD(P)-binding Rossmann-fold domains"/>
    <property type="match status" value="1"/>
</dbReference>
<evidence type="ECO:0000256" key="9">
    <source>
        <dbReference type="ARBA" id="ARBA00023235"/>
    </source>
</evidence>
<evidence type="ECO:0000256" key="10">
    <source>
        <dbReference type="ARBA" id="ARBA00031367"/>
    </source>
</evidence>
<dbReference type="EC" id="5.1.3.2" evidence="5"/>
<dbReference type="Proteomes" id="UP000283616">
    <property type="component" value="Unassembled WGS sequence"/>
</dbReference>
<dbReference type="Proteomes" id="UP001162960">
    <property type="component" value="Chromosome"/>
</dbReference>
<name>A0A415LT87_BACT4</name>
<dbReference type="EMBL" id="AP022660">
    <property type="protein sequence ID" value="BCA51060.1"/>
    <property type="molecule type" value="Genomic_DNA"/>
</dbReference>
<evidence type="ECO:0000313" key="16">
    <source>
        <dbReference type="Proteomes" id="UP000283616"/>
    </source>
</evidence>
<evidence type="ECO:0000256" key="8">
    <source>
        <dbReference type="ARBA" id="ARBA00023144"/>
    </source>
</evidence>
<dbReference type="Gene3D" id="3.40.50.720">
    <property type="entry name" value="NAD(P)-binding Rossmann-like Domain"/>
    <property type="match status" value="1"/>
</dbReference>
<evidence type="ECO:0000256" key="3">
    <source>
        <dbReference type="ARBA" id="ARBA00004947"/>
    </source>
</evidence>
<sequence length="373" mass="43251">MIDQEKKTIHRRILLLGGTGAMGEHLTRILAEQGDDVHVTTRSCRMSERNITYVQGNAHEITFINDLLRESWDAIVDFMVYNTDEFRVRVSQLLKATKQYIFISSARVYGPTNSSDELINEETPRLLDMIKDEEYLNTDEYALSKARQENILHEAGCNNWTIIRPYITFSETRLQLGVLEKEDWLWRAINGYSIVFSKDIASHYTTLTYGYDVSRGIAGLIGLPAALGEVYHITTDEAYKWEEILEVYLHVLDKYLGHRPEVVMTDKCLNLRFPAMQFQVKYCRLFDRRFDNSKIRLAVPTLRFKNTRDEIESCLGTFLESPLFSSPALLLNAQMDRVTGERMRLNIYSTLKSRLKYLVARYAPTEIVKVLTK</sequence>
<dbReference type="GO" id="GO:0006012">
    <property type="term" value="P:galactose metabolic process"/>
    <property type="evidence" value="ECO:0007669"/>
    <property type="project" value="UniProtKB-KW"/>
</dbReference>
<dbReference type="InterPro" id="IPR001509">
    <property type="entry name" value="Epimerase_deHydtase"/>
</dbReference>
<keyword evidence="8" id="KW-0119">Carbohydrate metabolism</keyword>
<evidence type="ECO:0000256" key="11">
    <source>
        <dbReference type="ARBA" id="ARBA00033067"/>
    </source>
</evidence>
<evidence type="ECO:0000256" key="2">
    <source>
        <dbReference type="ARBA" id="ARBA00001911"/>
    </source>
</evidence>
<evidence type="ECO:0000256" key="6">
    <source>
        <dbReference type="ARBA" id="ARBA00018569"/>
    </source>
</evidence>
<evidence type="ECO:0000256" key="4">
    <source>
        <dbReference type="ARBA" id="ARBA00007637"/>
    </source>
</evidence>
<dbReference type="EMBL" id="CP083685">
    <property type="protein sequence ID" value="UYU92704.1"/>
    <property type="molecule type" value="Genomic_DNA"/>
</dbReference>
<evidence type="ECO:0000313" key="13">
    <source>
        <dbReference type="EMBL" id="BCA51060.1"/>
    </source>
</evidence>
<accession>A0A415LT87</accession>
<evidence type="ECO:0000256" key="7">
    <source>
        <dbReference type="ARBA" id="ARBA00023027"/>
    </source>
</evidence>
<dbReference type="PANTHER" id="PTHR43725:SF47">
    <property type="entry name" value="UDP-GLUCOSE 4-EPIMERASE"/>
    <property type="match status" value="1"/>
</dbReference>
<keyword evidence="7" id="KW-0520">NAD</keyword>
<dbReference type="GO" id="GO:0005829">
    <property type="term" value="C:cytosol"/>
    <property type="evidence" value="ECO:0007669"/>
    <property type="project" value="TreeGrafter"/>
</dbReference>
<gene>
    <name evidence="13" type="ORF">BatF92_30020</name>
    <name evidence="14" type="ORF">DW011_25800</name>
    <name evidence="15" type="ORF">KQP74_08735</name>
</gene>
<proteinExistence type="inferred from homology"/>
<dbReference type="Pfam" id="PF01370">
    <property type="entry name" value="Epimerase"/>
    <property type="match status" value="1"/>
</dbReference>
<evidence type="ECO:0000313" key="14">
    <source>
        <dbReference type="EMBL" id="RHL52124.1"/>
    </source>
</evidence>
<feature type="domain" description="NAD-dependent epimerase/dehydratase" evidence="12">
    <location>
        <begin position="13"/>
        <end position="166"/>
    </location>
</feature>
<evidence type="ECO:0000256" key="1">
    <source>
        <dbReference type="ARBA" id="ARBA00000083"/>
    </source>
</evidence>
<evidence type="ECO:0000256" key="5">
    <source>
        <dbReference type="ARBA" id="ARBA00013189"/>
    </source>
</evidence>
<dbReference type="GO" id="GO:0003978">
    <property type="term" value="F:UDP-glucose 4-epimerase activity"/>
    <property type="evidence" value="ECO:0007669"/>
    <property type="project" value="UniProtKB-EC"/>
</dbReference>
<comment type="pathway">
    <text evidence="3">Carbohydrate metabolism; galactose metabolism.</text>
</comment>
<dbReference type="RefSeq" id="WP_008762077.1">
    <property type="nucleotide sequence ID" value="NZ_AP022660.1"/>
</dbReference>
<comment type="catalytic activity">
    <reaction evidence="1">
        <text>UDP-alpha-D-glucose = UDP-alpha-D-galactose</text>
        <dbReference type="Rhea" id="RHEA:22168"/>
        <dbReference type="ChEBI" id="CHEBI:58885"/>
        <dbReference type="ChEBI" id="CHEBI:66914"/>
        <dbReference type="EC" id="5.1.3.2"/>
    </reaction>
</comment>
<reference evidence="13 17" key="2">
    <citation type="submission" date="2020-02" db="EMBL/GenBank/DDBJ databases">
        <title>Whole-genome sequencing and comparative analysis of the genomes of Bacteroides thetaiotaomicron and Escherichia coli isolated from a healthy resident in Vietnam.</title>
        <authorList>
            <person name="Mohsin M."/>
            <person name="Tanaka K."/>
            <person name="Kawahara R."/>
            <person name="Kondo S."/>
            <person name="Noguchi H."/>
            <person name="Motooka D."/>
            <person name="Nakamura S."/>
            <person name="Khong D.T."/>
            <person name="Nguyen T.N."/>
            <person name="Tran H.T."/>
            <person name="Yamamoto Y."/>
        </authorList>
    </citation>
    <scope>NUCLEOTIDE SEQUENCE [LARGE SCALE GENOMIC DNA]</scope>
    <source>
        <strain evidence="13 17">F9-2</strain>
    </source>
</reference>
<reference evidence="14 16" key="1">
    <citation type="submission" date="2018-08" db="EMBL/GenBank/DDBJ databases">
        <title>A genome reference for cultivated species of the human gut microbiota.</title>
        <authorList>
            <person name="Zou Y."/>
            <person name="Xue W."/>
            <person name="Luo G."/>
        </authorList>
    </citation>
    <scope>NUCLEOTIDE SEQUENCE [LARGE SCALE GENOMIC DNA]</scope>
    <source>
        <strain evidence="14 16">AF37-12</strain>
    </source>
</reference>
<dbReference type="Proteomes" id="UP000500882">
    <property type="component" value="Chromosome"/>
</dbReference>
<evidence type="ECO:0000313" key="15">
    <source>
        <dbReference type="EMBL" id="UYU92704.1"/>
    </source>
</evidence>
<dbReference type="PANTHER" id="PTHR43725">
    <property type="entry name" value="UDP-GLUCOSE 4-EPIMERASE"/>
    <property type="match status" value="1"/>
</dbReference>
<dbReference type="EMBL" id="QROV01000062">
    <property type="protein sequence ID" value="RHL52124.1"/>
    <property type="molecule type" value="Genomic_DNA"/>
</dbReference>
<organism evidence="14 16">
    <name type="scientific">Bacteroides thetaiotaomicron</name>
    <dbReference type="NCBI Taxonomy" id="818"/>
    <lineage>
        <taxon>Bacteria</taxon>
        <taxon>Pseudomonadati</taxon>
        <taxon>Bacteroidota</taxon>
        <taxon>Bacteroidia</taxon>
        <taxon>Bacteroidales</taxon>
        <taxon>Bacteroidaceae</taxon>
        <taxon>Bacteroides</taxon>
    </lineage>
</organism>
<protein>
    <recommendedName>
        <fullName evidence="6">UDP-glucose 4-epimerase</fullName>
        <ecNumber evidence="5">5.1.3.2</ecNumber>
    </recommendedName>
    <alternativeName>
        <fullName evidence="11">Galactowaldenase</fullName>
    </alternativeName>
    <alternativeName>
        <fullName evidence="10">UDP-galactose 4-epimerase</fullName>
    </alternativeName>
</protein>
<comment type="similarity">
    <text evidence="4">Belongs to the NAD(P)-dependent epimerase/dehydratase family.</text>
</comment>
<evidence type="ECO:0000313" key="17">
    <source>
        <dbReference type="Proteomes" id="UP000500882"/>
    </source>
</evidence>
<reference evidence="15" key="3">
    <citation type="submission" date="2021-06" db="EMBL/GenBank/DDBJ databases">
        <title>Interrogation of the integrated mobile genetic elements in gut-associated Bacteroides with a consensus prediction approach.</title>
        <authorList>
            <person name="Campbell D.E."/>
            <person name="Leigh J.R."/>
            <person name="Kim T."/>
            <person name="England W."/>
            <person name="Whitaker R.J."/>
            <person name="Degnan P.H."/>
        </authorList>
    </citation>
    <scope>NUCLEOTIDE SEQUENCE</scope>
    <source>
        <strain evidence="15">VPI-3443</strain>
    </source>
</reference>
<dbReference type="InterPro" id="IPR036291">
    <property type="entry name" value="NAD(P)-bd_dom_sf"/>
</dbReference>
<keyword evidence="8" id="KW-0299">Galactose metabolism</keyword>
<keyword evidence="9" id="KW-0413">Isomerase</keyword>